<dbReference type="PROSITE" id="PS51294">
    <property type="entry name" value="HTH_MYB"/>
    <property type="match status" value="1"/>
</dbReference>
<feature type="domain" description="Myb-like" evidence="2">
    <location>
        <begin position="788"/>
        <end position="834"/>
    </location>
</feature>
<feature type="compositionally biased region" description="Basic residues" evidence="1">
    <location>
        <begin position="411"/>
        <end position="420"/>
    </location>
</feature>
<feature type="compositionally biased region" description="Polar residues" evidence="1">
    <location>
        <begin position="150"/>
        <end position="182"/>
    </location>
</feature>
<keyword evidence="5" id="KW-1185">Reference proteome</keyword>
<dbReference type="GO" id="GO:0001156">
    <property type="term" value="F:TFIIIC-class transcription factor complex binding"/>
    <property type="evidence" value="ECO:0007669"/>
    <property type="project" value="TreeGrafter"/>
</dbReference>
<feature type="compositionally biased region" description="Basic and acidic residues" evidence="1">
    <location>
        <begin position="622"/>
        <end position="636"/>
    </location>
</feature>
<feature type="domain" description="HTH myb-type" evidence="3">
    <location>
        <begin position="788"/>
        <end position="842"/>
    </location>
</feature>
<dbReference type="GO" id="GO:0070898">
    <property type="term" value="P:RNA polymerase III preinitiation complex assembly"/>
    <property type="evidence" value="ECO:0007669"/>
    <property type="project" value="TreeGrafter"/>
</dbReference>
<evidence type="ECO:0000313" key="4">
    <source>
        <dbReference type="EMBL" id="KAG0141625.1"/>
    </source>
</evidence>
<dbReference type="SUPFAM" id="SSF46689">
    <property type="entry name" value="Homeodomain-like"/>
    <property type="match status" value="1"/>
</dbReference>
<feature type="compositionally biased region" description="Polar residues" evidence="1">
    <location>
        <begin position="423"/>
        <end position="434"/>
    </location>
</feature>
<feature type="region of interest" description="Disordered" evidence="1">
    <location>
        <begin position="267"/>
        <end position="323"/>
    </location>
</feature>
<feature type="compositionally biased region" description="Basic residues" evidence="1">
    <location>
        <begin position="530"/>
        <end position="552"/>
    </location>
</feature>
<organism evidence="4 5">
    <name type="scientific">Cronartium quercuum f. sp. fusiforme G11</name>
    <dbReference type="NCBI Taxonomy" id="708437"/>
    <lineage>
        <taxon>Eukaryota</taxon>
        <taxon>Fungi</taxon>
        <taxon>Dikarya</taxon>
        <taxon>Basidiomycota</taxon>
        <taxon>Pucciniomycotina</taxon>
        <taxon>Pucciniomycetes</taxon>
        <taxon>Pucciniales</taxon>
        <taxon>Coleosporiaceae</taxon>
        <taxon>Cronartium</taxon>
    </lineage>
</organism>
<dbReference type="SMART" id="SM00717">
    <property type="entry name" value="SANT"/>
    <property type="match status" value="1"/>
</dbReference>
<feature type="compositionally biased region" description="Basic residues" evidence="1">
    <location>
        <begin position="451"/>
        <end position="460"/>
    </location>
</feature>
<dbReference type="InterPro" id="IPR001005">
    <property type="entry name" value="SANT/Myb"/>
</dbReference>
<dbReference type="EMBL" id="MU167378">
    <property type="protein sequence ID" value="KAG0141625.1"/>
    <property type="molecule type" value="Genomic_DNA"/>
</dbReference>
<evidence type="ECO:0000259" key="2">
    <source>
        <dbReference type="PROSITE" id="PS50090"/>
    </source>
</evidence>
<evidence type="ECO:0000259" key="3">
    <source>
        <dbReference type="PROSITE" id="PS51294"/>
    </source>
</evidence>
<dbReference type="InterPro" id="IPR009057">
    <property type="entry name" value="Homeodomain-like_sf"/>
</dbReference>
<sequence length="968" mass="106435">MSRVEKGGRSFRPVIKGSAATRKPTPSLTTPLQSVTGQDPNHQTTSSGLSGPSTQLHSNTDLSLSSIPISQTSRSSPDSPPTLTQPGNSPARAPLATINLPGVLQPPSSPIGPTNDDRIVFLPIRSDEMPVPSSTLTQPGKSATRAPLTNFPNASRSLNSPIGTQNASQTISRPISTAENPSLPSTLTQFGQRPTRVPLTTTVLSGVTPPFPIGVGHSPRTILRPHPVDEPVLPPSRFVRASSVMSTTSSIGSSMSAAEKMKLKAQAAKAARAEAKLRNPTPFRRSSSVGPGPTPPTPRAQTISVPTPPLIASGSAEPAMGGPIDATLQLIDADDSVARLTSGAEDGDIPVPTQCSLLGSSPVPAQAPSPSLPADAVANTNQKPRPKPRVKQAKRSKQLSSQKPSAELSNKKARAARKPKATLATSRTAPTGSIENENENRDEEDEDISPRLRRKRHLLKLRAEKQEKDGDQSSTPYSTTRKLRERSERRISPKLFNDSSEASGEEAQVEDRSFMASSIAGEEEAESGQKKRNRKGRKGLAVKRARKVKIKGLKSGSEEEDEDTPIDPAKMTLTALCVPEARRGRRSELLESRMKLVIERRDREKAERMQLRAERRKRKRQTPVERREKTREKEGEEGGEGEQECQEGEEEEGNGDRSAAAAKATRQSLAETYGLEELDSDDDMDNFEEVVFDEFAKSTRAKKNTPALKAPIAPLADIEEEEEEIVEEDYVPEARQYAPQLRVVDGQIVLDQDSLQVDRQEDQTHRLDEMEIVEENDATRLVNSHTWSRGIRGERWSAHETSLFFDAVRMFGSDFEMIAQLFPGRNRKQIRLKWIKEEKKAPDLMTNVMMGRDSLRSRSSSEPLCPIEKQVEEDGEQGGEIVELTSLTKFEEYAKLVGIDYTGPIPEDPMDKWREKERLEDEELRKQAATTKLKKTGEGGEGVNEDEDEDEEEEVVEQDFNSAGWGEF</sequence>
<dbReference type="Pfam" id="PF15963">
    <property type="entry name" value="Myb_DNA-bind_7"/>
    <property type="match status" value="1"/>
</dbReference>
<feature type="region of interest" description="Disordered" evidence="1">
    <location>
        <begin position="130"/>
        <end position="182"/>
    </location>
</feature>
<feature type="compositionally biased region" description="Basic and acidic residues" evidence="1">
    <location>
        <begin position="461"/>
        <end position="471"/>
    </location>
</feature>
<feature type="compositionally biased region" description="Acidic residues" evidence="1">
    <location>
        <begin position="637"/>
        <end position="653"/>
    </location>
</feature>
<accession>A0A9P6T7J2</accession>
<dbReference type="PROSITE" id="PS50090">
    <property type="entry name" value="MYB_LIKE"/>
    <property type="match status" value="1"/>
</dbReference>
<dbReference type="PANTHER" id="PTHR22929">
    <property type="entry name" value="RNA POLYMERASE III TRANSCRIPTION INITIATION FACTOR B"/>
    <property type="match status" value="1"/>
</dbReference>
<name>A0A9P6T7J2_9BASI</name>
<dbReference type="PANTHER" id="PTHR22929:SF0">
    <property type="entry name" value="TRANSCRIPTION FACTOR TFIIIB COMPONENT B'' HOMOLOG"/>
    <property type="match status" value="1"/>
</dbReference>
<feature type="compositionally biased region" description="Polar residues" evidence="1">
    <location>
        <begin position="398"/>
        <end position="408"/>
    </location>
</feature>
<dbReference type="OrthoDB" id="272624at2759"/>
<proteinExistence type="predicted"/>
<evidence type="ECO:0008006" key="6">
    <source>
        <dbReference type="Google" id="ProtNLM"/>
    </source>
</evidence>
<gene>
    <name evidence="4" type="ORF">CROQUDRAFT_663585</name>
</gene>
<protein>
    <recommendedName>
        <fullName evidence="6">Myb-like domain-containing protein</fullName>
    </recommendedName>
</protein>
<dbReference type="InterPro" id="IPR039467">
    <property type="entry name" value="TFIIIB_B''_Myb"/>
</dbReference>
<feature type="compositionally biased region" description="Basic and acidic residues" evidence="1">
    <location>
        <begin position="599"/>
        <end position="613"/>
    </location>
</feature>
<feature type="compositionally biased region" description="Basic and acidic residues" evidence="1">
    <location>
        <begin position="909"/>
        <end position="926"/>
    </location>
</feature>
<comment type="caution">
    <text evidence="4">The sequence shown here is derived from an EMBL/GenBank/DDBJ whole genome shotgun (WGS) entry which is preliminary data.</text>
</comment>
<feature type="compositionally biased region" description="Low complexity" evidence="1">
    <location>
        <begin position="62"/>
        <end position="77"/>
    </location>
</feature>
<dbReference type="AlphaFoldDB" id="A0A9P6T7J2"/>
<dbReference type="CDD" id="cd00167">
    <property type="entry name" value="SANT"/>
    <property type="match status" value="1"/>
</dbReference>
<feature type="compositionally biased region" description="Basic residues" evidence="1">
    <location>
        <begin position="384"/>
        <end position="397"/>
    </location>
</feature>
<feature type="compositionally biased region" description="Acidic residues" evidence="1">
    <location>
        <begin position="436"/>
        <end position="447"/>
    </location>
</feature>
<feature type="region of interest" description="Disordered" evidence="1">
    <location>
        <begin position="342"/>
        <end position="567"/>
    </location>
</feature>
<evidence type="ECO:0000256" key="1">
    <source>
        <dbReference type="SAM" id="MobiDB-lite"/>
    </source>
</evidence>
<evidence type="ECO:0000313" key="5">
    <source>
        <dbReference type="Proteomes" id="UP000886653"/>
    </source>
</evidence>
<dbReference type="Gene3D" id="1.10.10.60">
    <property type="entry name" value="Homeodomain-like"/>
    <property type="match status" value="1"/>
</dbReference>
<feature type="region of interest" description="Disordered" evidence="1">
    <location>
        <begin position="599"/>
        <end position="681"/>
    </location>
</feature>
<feature type="compositionally biased region" description="Polar residues" evidence="1">
    <location>
        <begin position="132"/>
        <end position="141"/>
    </location>
</feature>
<feature type="region of interest" description="Disordered" evidence="1">
    <location>
        <begin position="1"/>
        <end position="117"/>
    </location>
</feature>
<feature type="compositionally biased region" description="Polar residues" evidence="1">
    <location>
        <begin position="24"/>
        <end position="61"/>
    </location>
</feature>
<feature type="region of interest" description="Disordered" evidence="1">
    <location>
        <begin position="905"/>
        <end position="968"/>
    </location>
</feature>
<dbReference type="Proteomes" id="UP000886653">
    <property type="component" value="Unassembled WGS sequence"/>
</dbReference>
<dbReference type="GO" id="GO:0000126">
    <property type="term" value="C:transcription factor TFIIIB complex"/>
    <property type="evidence" value="ECO:0007669"/>
    <property type="project" value="TreeGrafter"/>
</dbReference>
<reference evidence="4" key="1">
    <citation type="submission" date="2013-11" db="EMBL/GenBank/DDBJ databases">
        <title>Genome sequence of the fusiform rust pathogen reveals effectors for host alternation and coevolution with pine.</title>
        <authorList>
            <consortium name="DOE Joint Genome Institute"/>
            <person name="Smith K."/>
            <person name="Pendleton A."/>
            <person name="Kubisiak T."/>
            <person name="Anderson C."/>
            <person name="Salamov A."/>
            <person name="Aerts A."/>
            <person name="Riley R."/>
            <person name="Clum A."/>
            <person name="Lindquist E."/>
            <person name="Ence D."/>
            <person name="Campbell M."/>
            <person name="Kronenberg Z."/>
            <person name="Feau N."/>
            <person name="Dhillon B."/>
            <person name="Hamelin R."/>
            <person name="Burleigh J."/>
            <person name="Smith J."/>
            <person name="Yandell M."/>
            <person name="Nelson C."/>
            <person name="Grigoriev I."/>
            <person name="Davis J."/>
        </authorList>
    </citation>
    <scope>NUCLEOTIDE SEQUENCE</scope>
    <source>
        <strain evidence="4">G11</strain>
    </source>
</reference>
<feature type="compositionally biased region" description="Acidic residues" evidence="1">
    <location>
        <begin position="943"/>
        <end position="957"/>
    </location>
</feature>
<dbReference type="InterPro" id="IPR017930">
    <property type="entry name" value="Myb_dom"/>
</dbReference>